<dbReference type="KEGG" id="mpt:Mpe_A1143"/>
<dbReference type="AlphaFoldDB" id="A2SEW5"/>
<reference evidence="2 3" key="1">
    <citation type="journal article" date="2007" name="J. Bacteriol.">
        <title>Whole-genome analysis of the methyl tert-butyl ether-degrading beta-proteobacterium Methylibium petroleiphilum PM1.</title>
        <authorList>
            <person name="Kane S.R."/>
            <person name="Chakicherla A.Y."/>
            <person name="Chain P.S.G."/>
            <person name="Schmidt R."/>
            <person name="Shin M.W."/>
            <person name="Legler T.C."/>
            <person name="Scow K.M."/>
            <person name="Larimer F.W."/>
            <person name="Lucas S.M."/>
            <person name="Richardson P.M."/>
            <person name="Hristova K.R."/>
        </authorList>
    </citation>
    <scope>NUCLEOTIDE SEQUENCE [LARGE SCALE GENOMIC DNA]</scope>
    <source>
        <strain evidence="3">ATCC BAA-1232 / LMG 22953 / PM1</strain>
    </source>
</reference>
<feature type="transmembrane region" description="Helical" evidence="1">
    <location>
        <begin position="110"/>
        <end position="127"/>
    </location>
</feature>
<keyword evidence="1" id="KW-1133">Transmembrane helix</keyword>
<feature type="transmembrane region" description="Helical" evidence="1">
    <location>
        <begin position="83"/>
        <end position="103"/>
    </location>
</feature>
<dbReference type="HOGENOM" id="CLU_104628_1_0_4"/>
<keyword evidence="1" id="KW-0472">Membrane</keyword>
<keyword evidence="1" id="KW-0812">Transmembrane</keyword>
<dbReference type="STRING" id="420662.Mpe_A1143"/>
<sequence length="166" mass="16375">MPLLIALAISIGVLAVVATFLFLGPLAAFGVQIWQAFVAWACYFHSGGKPASARTTIVCMSFGIVVGALSVMLAGQLGSLGSLAAPVAVGIGAAVIVLAAHIGLLATIPACVYGFACVAGLILLKSVAPVDAIVPSIVSIAIGAGFGWASEALASMLTKKAAPAVA</sequence>
<protein>
    <recommendedName>
        <fullName evidence="4">Transmembrane protein</fullName>
    </recommendedName>
</protein>
<keyword evidence="3" id="KW-1185">Reference proteome</keyword>
<proteinExistence type="predicted"/>
<dbReference type="RefSeq" id="WP_011828741.1">
    <property type="nucleotide sequence ID" value="NC_008825.1"/>
</dbReference>
<dbReference type="Pfam" id="PF06496">
    <property type="entry name" value="DUF1097"/>
    <property type="match status" value="1"/>
</dbReference>
<dbReference type="eggNOG" id="ENOG503322N">
    <property type="taxonomic scope" value="Bacteria"/>
</dbReference>
<evidence type="ECO:0008006" key="4">
    <source>
        <dbReference type="Google" id="ProtNLM"/>
    </source>
</evidence>
<feature type="transmembrane region" description="Helical" evidence="1">
    <location>
        <begin position="56"/>
        <end position="77"/>
    </location>
</feature>
<feature type="transmembrane region" description="Helical" evidence="1">
    <location>
        <begin position="133"/>
        <end position="150"/>
    </location>
</feature>
<evidence type="ECO:0000256" key="1">
    <source>
        <dbReference type="SAM" id="Phobius"/>
    </source>
</evidence>
<dbReference type="Proteomes" id="UP000000366">
    <property type="component" value="Chromosome"/>
</dbReference>
<evidence type="ECO:0000313" key="3">
    <source>
        <dbReference type="Proteomes" id="UP000000366"/>
    </source>
</evidence>
<dbReference type="EMBL" id="CP000555">
    <property type="protein sequence ID" value="ABM94104.1"/>
    <property type="molecule type" value="Genomic_DNA"/>
</dbReference>
<accession>A2SEW5</accession>
<dbReference type="InterPro" id="IPR009476">
    <property type="entry name" value="DUF1097"/>
</dbReference>
<name>A2SEW5_METPP</name>
<gene>
    <name evidence="2" type="ordered locus">Mpe_A1143</name>
</gene>
<evidence type="ECO:0000313" key="2">
    <source>
        <dbReference type="EMBL" id="ABM94104.1"/>
    </source>
</evidence>
<organism evidence="2 3">
    <name type="scientific">Methylibium petroleiphilum (strain ATCC BAA-1232 / LMG 22953 / PM1)</name>
    <dbReference type="NCBI Taxonomy" id="420662"/>
    <lineage>
        <taxon>Bacteria</taxon>
        <taxon>Pseudomonadati</taxon>
        <taxon>Pseudomonadota</taxon>
        <taxon>Betaproteobacteria</taxon>
        <taxon>Burkholderiales</taxon>
        <taxon>Sphaerotilaceae</taxon>
        <taxon>Methylibium</taxon>
    </lineage>
</organism>